<dbReference type="Proteomes" id="UP001517388">
    <property type="component" value="Unassembled WGS sequence"/>
</dbReference>
<name>A0ACC7SAT3_DOLFA</name>
<dbReference type="EMBL" id="VILF01000005">
    <property type="protein sequence ID" value="MTJ45464.1"/>
    <property type="molecule type" value="Genomic_DNA"/>
</dbReference>
<protein>
    <submittedName>
        <fullName evidence="1">Uncharacterized protein</fullName>
    </submittedName>
</protein>
<accession>A0ACC7SAT3</accession>
<evidence type="ECO:0000313" key="2">
    <source>
        <dbReference type="Proteomes" id="UP001517388"/>
    </source>
</evidence>
<gene>
    <name evidence="1" type="ORF">FJR39_20995</name>
</gene>
<evidence type="ECO:0000313" key="1">
    <source>
        <dbReference type="EMBL" id="MTJ45464.1"/>
    </source>
</evidence>
<keyword evidence="2" id="KW-1185">Reference proteome</keyword>
<sequence>MATPRFAIRQIKITNSPPKIIQQHPVNPQILEILIQTNKNHQLPTKNHPITSCKSSNPGNPDMATPRFAIRQIKIPNSPPKIIQ</sequence>
<organism evidence="1 2">
    <name type="scientific">Dolichospermum flos-aquae UHCC 0037</name>
    <dbReference type="NCBI Taxonomy" id="2590026"/>
    <lineage>
        <taxon>Bacteria</taxon>
        <taxon>Bacillati</taxon>
        <taxon>Cyanobacteriota</taxon>
        <taxon>Cyanophyceae</taxon>
        <taxon>Nostocales</taxon>
        <taxon>Aphanizomenonaceae</taxon>
        <taxon>Dolichospermum</taxon>
    </lineage>
</organism>
<reference evidence="2" key="1">
    <citation type="journal article" date="2020" name="Toxins">
        <title>Phylogenomic Analysis of Secondary Metabolism in the Toxic Cyanobacterial Genera Anabaena, Dolichospermum and Aphanizomenon.</title>
        <authorList>
            <person name="Oesterholm J."/>
            <person name="Popin R.V."/>
            <person name="Fewer D.P."/>
            <person name="Sivonen K."/>
        </authorList>
    </citation>
    <scope>NUCLEOTIDE SEQUENCE [LARGE SCALE GENOMIC DNA]</scope>
    <source>
        <strain evidence="2">UHCC 0037</strain>
    </source>
</reference>
<comment type="caution">
    <text evidence="1">The sequence shown here is derived from an EMBL/GenBank/DDBJ whole genome shotgun (WGS) entry which is preliminary data.</text>
</comment>
<proteinExistence type="predicted"/>